<dbReference type="PANTHER" id="PTHR31672">
    <property type="entry name" value="BNACNNG10540D PROTEIN"/>
    <property type="match status" value="1"/>
</dbReference>
<protein>
    <submittedName>
        <fullName evidence="2">F-box/kelch-repeat protein</fullName>
    </submittedName>
</protein>
<dbReference type="InterPro" id="IPR001810">
    <property type="entry name" value="F-box_dom"/>
</dbReference>
<dbReference type="Pfam" id="PF07734">
    <property type="entry name" value="FBA_1"/>
    <property type="match status" value="1"/>
</dbReference>
<dbReference type="PANTHER" id="PTHR31672:SF13">
    <property type="entry name" value="F-BOX PROTEIN CPR30-LIKE"/>
    <property type="match status" value="1"/>
</dbReference>
<dbReference type="InterPro" id="IPR017451">
    <property type="entry name" value="F-box-assoc_interact_dom"/>
</dbReference>
<dbReference type="Pfam" id="PF00646">
    <property type="entry name" value="F-box"/>
    <property type="match status" value="1"/>
</dbReference>
<evidence type="ECO:0000259" key="1">
    <source>
        <dbReference type="PROSITE" id="PS50181"/>
    </source>
</evidence>
<dbReference type="InterPro" id="IPR036047">
    <property type="entry name" value="F-box-like_dom_sf"/>
</dbReference>
<sequence>MAISSNFDNLPKEIMSEIMLRLPAESLMQFKSVNKSFHSFVSSLVEDPKFVAKHLRFSEADLSTPTYFLTYGLCPRRNSRVQELEFYLKSGVLLLTILSDRGNKDEKIHCAIEDLSLPLDTVLARKGNPLILSTVFCLEAYHCNGIICLAKDGEKIVLYNPTLHKYKTFVLESLSDPWEILGTGFGWDSRANEYKFVRISCDSNTLIAAVFDFGTNHSWRGISIPEYVHSRLYSCVYCKGTCYWLMCSTDLIISFDMGNEEFHTIHLPDDCQQYEGGALGLTLKDDSVCLFRYPSRPVGRGQMLESIQMWVMDISSNGGVQACNYSWKKFLTIEHLEEIYYPSTFWKSDELLMKTRFGRAVSYNIGTRKLRDLHLPLHGMEVKSIRNPVPFMKSLVPLKAQRNEKGNK</sequence>
<reference evidence="3" key="1">
    <citation type="submission" date="2013-01" db="EMBL/GenBank/DDBJ databases">
        <title>Draft Genome Sequence of a Mulberry Tree, Morus notabilis C.K. Schneid.</title>
        <authorList>
            <person name="He N."/>
            <person name="Zhao S."/>
        </authorList>
    </citation>
    <scope>NUCLEOTIDE SEQUENCE</scope>
</reference>
<name>W9QIP9_9ROSA</name>
<gene>
    <name evidence="2" type="ORF">L484_016142</name>
</gene>
<dbReference type="SMART" id="SM00256">
    <property type="entry name" value="FBOX"/>
    <property type="match status" value="1"/>
</dbReference>
<dbReference type="Gene3D" id="1.20.1280.50">
    <property type="match status" value="1"/>
</dbReference>
<evidence type="ECO:0000313" key="3">
    <source>
        <dbReference type="Proteomes" id="UP000030645"/>
    </source>
</evidence>
<keyword evidence="3" id="KW-1185">Reference proteome</keyword>
<dbReference type="EMBL" id="KE343313">
    <property type="protein sequence ID" value="EXB23128.1"/>
    <property type="molecule type" value="Genomic_DNA"/>
</dbReference>
<dbReference type="SUPFAM" id="SSF81383">
    <property type="entry name" value="F-box domain"/>
    <property type="match status" value="1"/>
</dbReference>
<dbReference type="Proteomes" id="UP000030645">
    <property type="component" value="Unassembled WGS sequence"/>
</dbReference>
<proteinExistence type="predicted"/>
<dbReference type="PROSITE" id="PS50181">
    <property type="entry name" value="FBOX"/>
    <property type="match status" value="1"/>
</dbReference>
<accession>W9QIP9</accession>
<dbReference type="InterPro" id="IPR050796">
    <property type="entry name" value="SCF_F-box_component"/>
</dbReference>
<dbReference type="AlphaFoldDB" id="W9QIP9"/>
<evidence type="ECO:0000313" key="2">
    <source>
        <dbReference type="EMBL" id="EXB23128.1"/>
    </source>
</evidence>
<dbReference type="InterPro" id="IPR006527">
    <property type="entry name" value="F-box-assoc_dom_typ1"/>
</dbReference>
<dbReference type="NCBIfam" id="TIGR01640">
    <property type="entry name" value="F_box_assoc_1"/>
    <property type="match status" value="1"/>
</dbReference>
<feature type="domain" description="F-box" evidence="1">
    <location>
        <begin position="4"/>
        <end position="53"/>
    </location>
</feature>
<organism evidence="2 3">
    <name type="scientific">Morus notabilis</name>
    <dbReference type="NCBI Taxonomy" id="981085"/>
    <lineage>
        <taxon>Eukaryota</taxon>
        <taxon>Viridiplantae</taxon>
        <taxon>Streptophyta</taxon>
        <taxon>Embryophyta</taxon>
        <taxon>Tracheophyta</taxon>
        <taxon>Spermatophyta</taxon>
        <taxon>Magnoliopsida</taxon>
        <taxon>eudicotyledons</taxon>
        <taxon>Gunneridae</taxon>
        <taxon>Pentapetalae</taxon>
        <taxon>rosids</taxon>
        <taxon>fabids</taxon>
        <taxon>Rosales</taxon>
        <taxon>Moraceae</taxon>
        <taxon>Moreae</taxon>
        <taxon>Morus</taxon>
    </lineage>
</organism>